<dbReference type="PANTHER" id="PTHR11019">
    <property type="entry name" value="HTH-TYPE TRANSCRIPTIONAL REGULATOR NIMR"/>
    <property type="match status" value="1"/>
</dbReference>
<keyword evidence="6" id="KW-1185">Reference proteome</keyword>
<dbReference type="SUPFAM" id="SSF46689">
    <property type="entry name" value="Homeodomain-like"/>
    <property type="match status" value="2"/>
</dbReference>
<evidence type="ECO:0000256" key="3">
    <source>
        <dbReference type="ARBA" id="ARBA00023163"/>
    </source>
</evidence>
<keyword evidence="2" id="KW-0238">DNA-binding</keyword>
<evidence type="ECO:0000313" key="5">
    <source>
        <dbReference type="EMBL" id="MBF8148675.1"/>
    </source>
</evidence>
<evidence type="ECO:0000259" key="4">
    <source>
        <dbReference type="PROSITE" id="PS01124"/>
    </source>
</evidence>
<dbReference type="EMBL" id="JADOET010000001">
    <property type="protein sequence ID" value="MBF8148675.1"/>
    <property type="molecule type" value="Genomic_DNA"/>
</dbReference>
<dbReference type="RefSeq" id="WP_195869950.1">
    <property type="nucleotide sequence ID" value="NZ_JADOET010000001.1"/>
</dbReference>
<organism evidence="5 6">
    <name type="scientific">Winogradskyella marina</name>
    <dbReference type="NCBI Taxonomy" id="2785530"/>
    <lineage>
        <taxon>Bacteria</taxon>
        <taxon>Pseudomonadati</taxon>
        <taxon>Bacteroidota</taxon>
        <taxon>Flavobacteriia</taxon>
        <taxon>Flavobacteriales</taxon>
        <taxon>Flavobacteriaceae</taxon>
        <taxon>Winogradskyella</taxon>
    </lineage>
</organism>
<sequence>MDTKYYLTEVDKIPESIFCYHNLMGENFIESHSHNKGQFLYTEGGVVHIKTDSRTYYLPARHYMWIPPKTKHAIYPNSPKVIMRNLYFPLDAMTSDFYKNEAIYPINNLLLELLLYTKSWNGDVTNSQKNKYAIGIAFKALLEQTTSKSLHFELPHPKDRRLVAIINYLNKQIHEEHLLPQLASKFSMTNKTLYRLFKKDVGMSFIKYYTKLRIFKSLEYLMNSDYNISEIANKVGYNSLPTFSDTFRKIMDKRPSEYRKSKGVYLES</sequence>
<dbReference type="Gene3D" id="1.10.10.60">
    <property type="entry name" value="Homeodomain-like"/>
    <property type="match status" value="2"/>
</dbReference>
<evidence type="ECO:0000256" key="2">
    <source>
        <dbReference type="ARBA" id="ARBA00023125"/>
    </source>
</evidence>
<evidence type="ECO:0000256" key="1">
    <source>
        <dbReference type="ARBA" id="ARBA00023015"/>
    </source>
</evidence>
<dbReference type="Pfam" id="PF12833">
    <property type="entry name" value="HTH_18"/>
    <property type="match status" value="1"/>
</dbReference>
<keyword evidence="3" id="KW-0804">Transcription</keyword>
<dbReference type="InterPro" id="IPR020449">
    <property type="entry name" value="Tscrpt_reg_AraC-type_HTH"/>
</dbReference>
<gene>
    <name evidence="5" type="ORF">ITJ86_02130</name>
</gene>
<dbReference type="InterPro" id="IPR018060">
    <property type="entry name" value="HTH_AraC"/>
</dbReference>
<dbReference type="Proteomes" id="UP000611215">
    <property type="component" value="Unassembled WGS sequence"/>
</dbReference>
<dbReference type="SMART" id="SM00342">
    <property type="entry name" value="HTH_ARAC"/>
    <property type="match status" value="1"/>
</dbReference>
<evidence type="ECO:0000313" key="6">
    <source>
        <dbReference type="Proteomes" id="UP000611215"/>
    </source>
</evidence>
<dbReference type="PRINTS" id="PR00032">
    <property type="entry name" value="HTHARAC"/>
</dbReference>
<dbReference type="InterPro" id="IPR009057">
    <property type="entry name" value="Homeodomain-like_sf"/>
</dbReference>
<feature type="domain" description="HTH araC/xylS-type" evidence="4">
    <location>
        <begin position="163"/>
        <end position="261"/>
    </location>
</feature>
<name>A0ABS0EE01_9FLAO</name>
<dbReference type="Pfam" id="PF02311">
    <property type="entry name" value="AraC_binding"/>
    <property type="match status" value="1"/>
</dbReference>
<comment type="caution">
    <text evidence="5">The sequence shown here is derived from an EMBL/GenBank/DDBJ whole genome shotgun (WGS) entry which is preliminary data.</text>
</comment>
<keyword evidence="1" id="KW-0805">Transcription regulation</keyword>
<protein>
    <submittedName>
        <fullName evidence="5">Helix-turn-helix domain-containing protein</fullName>
    </submittedName>
</protein>
<reference evidence="5 6" key="1">
    <citation type="submission" date="2020-11" db="EMBL/GenBank/DDBJ databases">
        <title>Winogradskyella marina sp. nov., isolated from marine sediment.</title>
        <authorList>
            <person name="Bo J."/>
            <person name="Wang S."/>
            <person name="Song X."/>
            <person name="Du Z."/>
        </authorList>
    </citation>
    <scope>NUCLEOTIDE SEQUENCE [LARGE SCALE GENOMIC DNA]</scope>
    <source>
        <strain evidence="5 6">F6397</strain>
    </source>
</reference>
<dbReference type="PANTHER" id="PTHR11019:SF159">
    <property type="entry name" value="TRANSCRIPTIONAL REGULATOR-RELATED"/>
    <property type="match status" value="1"/>
</dbReference>
<dbReference type="PROSITE" id="PS01124">
    <property type="entry name" value="HTH_ARAC_FAMILY_2"/>
    <property type="match status" value="1"/>
</dbReference>
<dbReference type="SUPFAM" id="SSF51215">
    <property type="entry name" value="Regulatory protein AraC"/>
    <property type="match status" value="1"/>
</dbReference>
<dbReference type="InterPro" id="IPR037923">
    <property type="entry name" value="HTH-like"/>
</dbReference>
<proteinExistence type="predicted"/>
<dbReference type="InterPro" id="IPR003313">
    <property type="entry name" value="AraC-bd"/>
</dbReference>
<accession>A0ABS0EE01</accession>